<dbReference type="Proteomes" id="UP001243846">
    <property type="component" value="Unassembled WGS sequence"/>
</dbReference>
<organism evidence="1 2">
    <name type="scientific">Paracoccus cavernae</name>
    <dbReference type="NCBI Taxonomy" id="1571207"/>
    <lineage>
        <taxon>Bacteria</taxon>
        <taxon>Pseudomonadati</taxon>
        <taxon>Pseudomonadota</taxon>
        <taxon>Alphaproteobacteria</taxon>
        <taxon>Rhodobacterales</taxon>
        <taxon>Paracoccaceae</taxon>
        <taxon>Paracoccus</taxon>
    </lineage>
</organism>
<sequence length="115" mass="12446">MVGQPSLRWRVTDPAAEIRMLAPDHALLAGPNRIGPEDWQGWDKDRGLYFASEWDAAYQPLLALSDAGEAPLHGALVTGRFGAGRHSHVALGLPHQMAALVPGAYRLMANLLQKA</sequence>
<reference evidence="2" key="1">
    <citation type="journal article" date="2019" name="Int. J. Syst. Evol. Microbiol.">
        <title>The Global Catalogue of Microorganisms (GCM) 10K type strain sequencing project: providing services to taxonomists for standard genome sequencing and annotation.</title>
        <authorList>
            <consortium name="The Broad Institute Genomics Platform"/>
            <consortium name="The Broad Institute Genome Sequencing Center for Infectious Disease"/>
            <person name="Wu L."/>
            <person name="Ma J."/>
        </authorList>
    </citation>
    <scope>NUCLEOTIDE SEQUENCE [LARGE SCALE GENOMIC DNA]</scope>
    <source>
        <strain evidence="2">CECT 8482</strain>
    </source>
</reference>
<dbReference type="InterPro" id="IPR029062">
    <property type="entry name" value="Class_I_gatase-like"/>
</dbReference>
<proteinExistence type="predicted"/>
<name>A0ABT8DG15_9RHOB</name>
<gene>
    <name evidence="1" type="ORF">QWZ10_24035</name>
</gene>
<accession>A0ABT8DG15</accession>
<dbReference type="SUPFAM" id="SSF52317">
    <property type="entry name" value="Class I glutamine amidotransferase-like"/>
    <property type="match status" value="1"/>
</dbReference>
<evidence type="ECO:0000313" key="2">
    <source>
        <dbReference type="Proteomes" id="UP001243846"/>
    </source>
</evidence>
<comment type="caution">
    <text evidence="1">The sequence shown here is derived from an EMBL/GenBank/DDBJ whole genome shotgun (WGS) entry which is preliminary data.</text>
</comment>
<keyword evidence="2" id="KW-1185">Reference proteome</keyword>
<dbReference type="EMBL" id="JAUFRC010000003">
    <property type="protein sequence ID" value="MDN3714085.1"/>
    <property type="molecule type" value="Genomic_DNA"/>
</dbReference>
<protein>
    <submittedName>
        <fullName evidence="1">Uncharacterized protein</fullName>
    </submittedName>
</protein>
<evidence type="ECO:0000313" key="1">
    <source>
        <dbReference type="EMBL" id="MDN3714085.1"/>
    </source>
</evidence>